<name>Q8QS13_9BETA</name>
<evidence type="ECO:0000256" key="3">
    <source>
        <dbReference type="ARBA" id="ARBA00022680"/>
    </source>
</evidence>
<protein>
    <submittedName>
        <fullName evidence="6">Major capsid protein</fullName>
    </submittedName>
</protein>
<keyword evidence="2" id="KW-1048">Host nucleus</keyword>
<dbReference type="InterPro" id="IPR023233">
    <property type="entry name" value="Herpes_MCP_upper_sf"/>
</dbReference>
<dbReference type="Proteomes" id="UP000099188">
    <property type="component" value="Segment"/>
</dbReference>
<accession>Q8QS13</accession>
<dbReference type="Pfam" id="PF03122">
    <property type="entry name" value="Herpes_MCP"/>
    <property type="match status" value="1"/>
</dbReference>
<keyword evidence="3" id="KW-1147">T=16 icosahedral capsid protein</keyword>
<evidence type="ECO:0000256" key="4">
    <source>
        <dbReference type="ARBA" id="ARBA00022844"/>
    </source>
</evidence>
<dbReference type="GO" id="GO:0005198">
    <property type="term" value="F:structural molecule activity"/>
    <property type="evidence" value="ECO:0007669"/>
    <property type="project" value="InterPro"/>
</dbReference>
<dbReference type="RefSeq" id="NP_612719.1">
    <property type="nucleotide sequence ID" value="NC_003521.1"/>
</dbReference>
<dbReference type="EMBL" id="AF480884">
    <property type="protein sequence ID" value="AAM00725.1"/>
    <property type="molecule type" value="Genomic_DNA"/>
</dbReference>
<organism evidence="6 8">
    <name type="scientific">Panine betaherpesvirus 2</name>
    <name type="common">Chimpanzee cytomegalovirus</name>
    <dbReference type="NCBI Taxonomy" id="188763"/>
    <lineage>
        <taxon>Viruses</taxon>
        <taxon>Duplodnaviria</taxon>
        <taxon>Heunggongvirae</taxon>
        <taxon>Peploviricota</taxon>
        <taxon>Herviviricetes</taxon>
        <taxon>Herpesvirales</taxon>
        <taxon>Orthoherpesviridae</taxon>
        <taxon>Betaherpesvirinae</taxon>
        <taxon>Cytomegalovirus</taxon>
        <taxon>Cytomegalovirus paninebeta2</taxon>
    </lineage>
</organism>
<gene>
    <name evidence="6" type="primary">UL86</name>
    <name evidence="6" type="ORF">CCMVgp077</name>
</gene>
<sequence length="1386" mass="154604">MENWSALELLPKVGIPADFLTHVKTSAGEEMFEALRIYYGDDPERYNIHFEAIFGTFCNRLEWVYFLTSGLAAAAHAIKFHDLNKLTTGKMLFHIQVPRVASGAGLPTTRQTTIMVTKYSEKSPITIPFELSAACLTYLRETFEGTILDKILNVEAMHTVLRALKNTADAMERGLIHSFLQTLLRKAPPYFVVQTLVENATLARQALNRIQRSNILQSFKQKLLATLFLLNRTKDRDYIVKFLTRLVEAATDSILENPTTYTTGSGAKISGVMVSTANVMQIIMSLLSGLISKETVSAPATYGNFVLSPENAVTAIAYHSILADFNSYKGHLTSGQPHLPSDSLSQAGAHSLTPLPMDVIRLGERSVILENLRRVYKNTDTKDPLERNVDLTFFFPVGLYLPEDRGYTTVESKLKLTDTIRNALPTTAYLLNRDRAIQKMDFVDALKTLCHPVLHDPTPCLQAFAERGPPSDPMMQRLLESRFQREPMGGIARRVGHFYRVRREVPRTVNEMKQDFVVTDFYKVGNLTLYTELHPFFDFTHCQDNSETVPLCTPRILVGNLPDGLAPGPFHELRAWQIMEHVRLRPPPDYEETLRLFKSTVTNANYPELFYLVDVLVHGNTDAFLILRNFVARCIVNMYQTRSLLAFAHSYSLVTLIAEHLADGVLPPHMLFHYRNLVAILRLVTRISALAGVNNGQLADEPLAAYVNALHDHRLWPPFITHLPRTTEGVQIVADRQPLTNANIEARHHGVSDVPRLGAMDADEPLFVEDHRASDDEWTLQKVFYLCLMPAMTNNRACGLGLNLKTLLVDLFYRPTFLLAADRQAASTTATASATGTAAASSGTATSGSGSGAAGDDGAGSAAAQRQQVGELLSELVEDIATDAHVSLTQACRELFLAVQFVGEHAKVLEVRAELDHAQRQGLPDFTSLQFVLYNGCCAVTAPKIMVEYCLAVPFHRFYSDPVIGSGINDDIKRYITDFPHYHRHDGGFPLPTAFAHEYHSWLRSPFSRYSATCPNVLHSVMTLASMLYKISPVSLVLQTKAHIHPGFALTAVRTDTFEVDMLLYSGKSCTSVIITNPIVTKEERDISTTYHVSQNINTVDMGLGYTSNTCVAYVNRVRTDMGVRVQDLFAVFPMHVYRHDEIDRWIRHAVGVARPQLLDTETISMLTFGSMSERNAAATVHGQKAVCELVLTPASADINYYKITNNPRGRASCMLGVDPYDTDAATKALYDHREPDAQTFTATHNPWASQAGCLSDVLYNTRHREKLGYNCKFYSPCAQFFDTDEIINSNKTLFKTIDEYLLRAKDCIRGDTDTQYICVEGTEQLIENPCRLTQEALPILSTTTLGLMETKMKGGAGAFATSETHFGNYVVGEIIPLQQHMLFNS</sequence>
<dbReference type="KEGG" id="vg:935480"/>
<reference evidence="6 8" key="1">
    <citation type="journal article" date="2003" name="J. Gen. Virol.">
        <title>The human cytomegalovirus genome revisited: comparison with the chimpanzee cytomegalovirus genome.</title>
        <authorList>
            <person name="Davison A.J."/>
            <person name="Dolan A."/>
            <person name="Akter P."/>
            <person name="Addison C."/>
            <person name="Dargan D.J."/>
            <person name="Alcendor D.J."/>
            <person name="McGeoch D.J."/>
            <person name="Hayward G.S."/>
        </authorList>
    </citation>
    <scope>NUCLEOTIDE SEQUENCE [LARGE SCALE GENOMIC DNA]</scope>
    <source>
        <strain evidence="6">Heberling</strain>
    </source>
</reference>
<dbReference type="GeneID" id="935480"/>
<evidence type="ECO:0000313" key="7">
    <source>
        <dbReference type="EMBL" id="QXV67835.1"/>
    </source>
</evidence>
<feature type="region of interest" description="Disordered" evidence="5">
    <location>
        <begin position="832"/>
        <end position="860"/>
    </location>
</feature>
<feature type="compositionally biased region" description="Gly residues" evidence="5">
    <location>
        <begin position="849"/>
        <end position="858"/>
    </location>
</feature>
<keyword evidence="4" id="KW-0946">Virion</keyword>
<evidence type="ECO:0000256" key="5">
    <source>
        <dbReference type="SAM" id="MobiDB-lite"/>
    </source>
</evidence>
<dbReference type="EMBL" id="MZ151943">
    <property type="protein sequence ID" value="QXV67835.1"/>
    <property type="molecule type" value="Genomic_DNA"/>
</dbReference>
<keyword evidence="8" id="KW-1185">Reference proteome</keyword>
<dbReference type="InterPro" id="IPR000912">
    <property type="entry name" value="Herpes_MCP"/>
</dbReference>
<evidence type="ECO:0000313" key="6">
    <source>
        <dbReference type="EMBL" id="AAM00725.1"/>
    </source>
</evidence>
<evidence type="ECO:0000313" key="8">
    <source>
        <dbReference type="Proteomes" id="UP000099188"/>
    </source>
</evidence>
<keyword evidence="1" id="KW-0167">Capsid protein</keyword>
<reference evidence="7" key="2">
    <citation type="submission" date="2021-05" db="EMBL/GenBank/DDBJ databases">
        <title>Cloning and multi-omic analysis of chimpanzee cytomegalovirus: a resource for comparative functional genomics.</title>
        <authorList>
            <person name="Phan Q.V."/>
        </authorList>
    </citation>
    <scope>NUCLEOTIDE SEQUENCE</scope>
    <source>
        <strain evidence="7">Heberling</strain>
    </source>
</reference>
<evidence type="ECO:0000256" key="1">
    <source>
        <dbReference type="ARBA" id="ARBA00022561"/>
    </source>
</evidence>
<feature type="compositionally biased region" description="Low complexity" evidence="5">
    <location>
        <begin position="832"/>
        <end position="848"/>
    </location>
</feature>
<evidence type="ECO:0000256" key="2">
    <source>
        <dbReference type="ARBA" id="ARBA00022562"/>
    </source>
</evidence>
<dbReference type="SUPFAM" id="SSF103417">
    <property type="entry name" value="Major capsid protein VP5"/>
    <property type="match status" value="2"/>
</dbReference>
<dbReference type="HAMAP" id="MF_04016">
    <property type="entry name" value="HSV_MCP"/>
    <property type="match status" value="1"/>
</dbReference>
<proteinExistence type="inferred from homology"/>
<dbReference type="GO" id="GO:0039622">
    <property type="term" value="C:T=16 icosahedral viral capsid"/>
    <property type="evidence" value="ECO:0007669"/>
    <property type="project" value="UniProtKB-KW"/>
</dbReference>
<dbReference type="PRINTS" id="PR00235">
    <property type="entry name" value="HSVCAPSIDMCP"/>
</dbReference>